<evidence type="ECO:0000259" key="5">
    <source>
        <dbReference type="PROSITE" id="PS50931"/>
    </source>
</evidence>
<dbReference type="RefSeq" id="WP_371842297.1">
    <property type="nucleotide sequence ID" value="NZ_JBGMEL010000001.1"/>
</dbReference>
<keyword evidence="4" id="KW-0804">Transcription</keyword>
<name>A0ABV4NIG3_9GAMM</name>
<dbReference type="SUPFAM" id="SSF53850">
    <property type="entry name" value="Periplasmic binding protein-like II"/>
    <property type="match status" value="1"/>
</dbReference>
<dbReference type="InterPro" id="IPR005119">
    <property type="entry name" value="LysR_subst-bd"/>
</dbReference>
<sequence>MQKTTLEQWRMFKAVVDAGGFNQASSVVHKSQSSIHHAVTNLEAALGVKLFEVSGRKVMLTEAGQLLLRRGKYLLEEVSRIEDIADSLSEGVESELRIAVDGAFPQKVVFKALEKVSGIFPQVNIDIVDTVLSGTNELILEGMVDLGLSAFTMNDSLNDEICRIEFVAVAHKDHPLHQYKRELTYEDLKSYRQIIVRDSAIQTNRDSGWLGAEQRWKVGSLRASLDLIAQGMGFAWLPLPLVADLLDDGTLKLLRLVKGGKRSSNFYLNFKDQDKLGPAAREFIGELRFLTLEISDFSG</sequence>
<dbReference type="PANTHER" id="PTHR30126">
    <property type="entry name" value="HTH-TYPE TRANSCRIPTIONAL REGULATOR"/>
    <property type="match status" value="1"/>
</dbReference>
<evidence type="ECO:0000256" key="3">
    <source>
        <dbReference type="ARBA" id="ARBA00023125"/>
    </source>
</evidence>
<organism evidence="6 7">
    <name type="scientific">Microbulbifer echini</name>
    <dbReference type="NCBI Taxonomy" id="1529067"/>
    <lineage>
        <taxon>Bacteria</taxon>
        <taxon>Pseudomonadati</taxon>
        <taxon>Pseudomonadota</taxon>
        <taxon>Gammaproteobacteria</taxon>
        <taxon>Cellvibrionales</taxon>
        <taxon>Microbulbiferaceae</taxon>
        <taxon>Microbulbifer</taxon>
    </lineage>
</organism>
<proteinExistence type="inferred from homology"/>
<dbReference type="PANTHER" id="PTHR30126:SF88">
    <property type="entry name" value="TRANSCRIPTIONAL REGULATOR-RELATED"/>
    <property type="match status" value="1"/>
</dbReference>
<dbReference type="Gene3D" id="3.40.190.290">
    <property type="match status" value="1"/>
</dbReference>
<evidence type="ECO:0000256" key="2">
    <source>
        <dbReference type="ARBA" id="ARBA00023015"/>
    </source>
</evidence>
<gene>
    <name evidence="6" type="ORF">ACCI51_01120</name>
</gene>
<dbReference type="InterPro" id="IPR036390">
    <property type="entry name" value="WH_DNA-bd_sf"/>
</dbReference>
<accession>A0ABV4NIG3</accession>
<protein>
    <submittedName>
        <fullName evidence="6">LysR family transcriptional regulator</fullName>
    </submittedName>
</protein>
<dbReference type="Pfam" id="PF03466">
    <property type="entry name" value="LysR_substrate"/>
    <property type="match status" value="1"/>
</dbReference>
<dbReference type="Gene3D" id="1.10.10.10">
    <property type="entry name" value="Winged helix-like DNA-binding domain superfamily/Winged helix DNA-binding domain"/>
    <property type="match status" value="1"/>
</dbReference>
<comment type="similarity">
    <text evidence="1">Belongs to the LysR transcriptional regulatory family.</text>
</comment>
<dbReference type="Pfam" id="PF00126">
    <property type="entry name" value="HTH_1"/>
    <property type="match status" value="1"/>
</dbReference>
<feature type="domain" description="HTH lysR-type" evidence="5">
    <location>
        <begin position="4"/>
        <end position="61"/>
    </location>
</feature>
<dbReference type="EMBL" id="JBGMEL010000001">
    <property type="protein sequence ID" value="MFA0789125.1"/>
    <property type="molecule type" value="Genomic_DNA"/>
</dbReference>
<evidence type="ECO:0000256" key="1">
    <source>
        <dbReference type="ARBA" id="ARBA00009437"/>
    </source>
</evidence>
<dbReference type="Proteomes" id="UP001569414">
    <property type="component" value="Unassembled WGS sequence"/>
</dbReference>
<dbReference type="SUPFAM" id="SSF46785">
    <property type="entry name" value="Winged helix' DNA-binding domain"/>
    <property type="match status" value="1"/>
</dbReference>
<dbReference type="PROSITE" id="PS50931">
    <property type="entry name" value="HTH_LYSR"/>
    <property type="match status" value="1"/>
</dbReference>
<reference evidence="6 7" key="1">
    <citation type="submission" date="2024-08" db="EMBL/GenBank/DDBJ databases">
        <authorList>
            <person name="Ishaq N."/>
        </authorList>
    </citation>
    <scope>NUCLEOTIDE SEQUENCE [LARGE SCALE GENOMIC DNA]</scope>
    <source>
        <strain evidence="6 7">JCM 30400</strain>
    </source>
</reference>
<evidence type="ECO:0000256" key="4">
    <source>
        <dbReference type="ARBA" id="ARBA00023163"/>
    </source>
</evidence>
<comment type="caution">
    <text evidence="6">The sequence shown here is derived from an EMBL/GenBank/DDBJ whole genome shotgun (WGS) entry which is preliminary data.</text>
</comment>
<keyword evidence="7" id="KW-1185">Reference proteome</keyword>
<dbReference type="InterPro" id="IPR036388">
    <property type="entry name" value="WH-like_DNA-bd_sf"/>
</dbReference>
<dbReference type="InterPro" id="IPR000847">
    <property type="entry name" value="LysR_HTH_N"/>
</dbReference>
<evidence type="ECO:0000313" key="7">
    <source>
        <dbReference type="Proteomes" id="UP001569414"/>
    </source>
</evidence>
<keyword evidence="2" id="KW-0805">Transcription regulation</keyword>
<evidence type="ECO:0000313" key="6">
    <source>
        <dbReference type="EMBL" id="MFA0789125.1"/>
    </source>
</evidence>
<keyword evidence="3" id="KW-0238">DNA-binding</keyword>